<evidence type="ECO:0000313" key="2">
    <source>
        <dbReference type="Proteomes" id="UP000032180"/>
    </source>
</evidence>
<reference evidence="2" key="2">
    <citation type="submission" date="2013-12" db="EMBL/GenBank/DDBJ databases">
        <authorList>
            <person name="Yu Y."/>
            <person name="Lee S."/>
            <person name="de Baynast K."/>
            <person name="Wissotski M."/>
            <person name="Liu L."/>
            <person name="Talag J."/>
            <person name="Goicoechea J."/>
            <person name="Angelova A."/>
            <person name="Jetty R."/>
            <person name="Kudrna D."/>
            <person name="Golser W."/>
            <person name="Rivera L."/>
            <person name="Zhang J."/>
            <person name="Wing R."/>
        </authorList>
    </citation>
    <scope>NUCLEOTIDE SEQUENCE</scope>
</reference>
<keyword evidence="2" id="KW-1185">Reference proteome</keyword>
<dbReference type="AlphaFoldDB" id="A0A0D9WE69"/>
<dbReference type="Gramene" id="LPERR05G06750.1">
    <property type="protein sequence ID" value="LPERR05G06750.1"/>
    <property type="gene ID" value="LPERR05G06750"/>
</dbReference>
<evidence type="ECO:0000313" key="1">
    <source>
        <dbReference type="EnsemblPlants" id="LPERR05G06750.1"/>
    </source>
</evidence>
<organism evidence="1 2">
    <name type="scientific">Leersia perrieri</name>
    <dbReference type="NCBI Taxonomy" id="77586"/>
    <lineage>
        <taxon>Eukaryota</taxon>
        <taxon>Viridiplantae</taxon>
        <taxon>Streptophyta</taxon>
        <taxon>Embryophyta</taxon>
        <taxon>Tracheophyta</taxon>
        <taxon>Spermatophyta</taxon>
        <taxon>Magnoliopsida</taxon>
        <taxon>Liliopsida</taxon>
        <taxon>Poales</taxon>
        <taxon>Poaceae</taxon>
        <taxon>BOP clade</taxon>
        <taxon>Oryzoideae</taxon>
        <taxon>Oryzeae</taxon>
        <taxon>Oryzinae</taxon>
        <taxon>Leersia</taxon>
    </lineage>
</organism>
<proteinExistence type="predicted"/>
<accession>A0A0D9WE69</accession>
<dbReference type="Proteomes" id="UP000032180">
    <property type="component" value="Chromosome 5"/>
</dbReference>
<sequence length="153" mass="16924">MAETPPCDCASEVGVPHVFDDVVSQFSGVKQLLITVAVDGDDDGDVIGLLAVLDVYVDDGDHVVRDVVVVRWRRWGLRLGLAEAHRQGRRRLCGCNDLLLDSSYSSTVPLLFWDSILHDSAFLEEHAGVTSNRPVLVMMDKYPQENFLQAVNS</sequence>
<name>A0A0D9WE69_9ORYZ</name>
<dbReference type="EnsemblPlants" id="LPERR05G06750.1">
    <property type="protein sequence ID" value="LPERR05G06750.1"/>
    <property type="gene ID" value="LPERR05G06750"/>
</dbReference>
<reference evidence="1 2" key="1">
    <citation type="submission" date="2012-08" db="EMBL/GenBank/DDBJ databases">
        <title>Oryza genome evolution.</title>
        <authorList>
            <person name="Wing R.A."/>
        </authorList>
    </citation>
    <scope>NUCLEOTIDE SEQUENCE</scope>
</reference>
<reference evidence="1" key="3">
    <citation type="submission" date="2015-04" db="UniProtKB">
        <authorList>
            <consortium name="EnsemblPlants"/>
        </authorList>
    </citation>
    <scope>IDENTIFICATION</scope>
</reference>
<dbReference type="HOGENOM" id="CLU_1715895_0_0_1"/>
<protein>
    <submittedName>
        <fullName evidence="1">Uncharacterized protein</fullName>
    </submittedName>
</protein>